<evidence type="ECO:0000256" key="1">
    <source>
        <dbReference type="SAM" id="MobiDB-lite"/>
    </source>
</evidence>
<evidence type="ECO:0000313" key="3">
    <source>
        <dbReference type="Proteomes" id="UP001165042"/>
    </source>
</evidence>
<accession>A0A9W6QII9</accession>
<proteinExistence type="predicted"/>
<dbReference type="AlphaFoldDB" id="A0A9W6QII9"/>
<feature type="compositionally biased region" description="Basic and acidic residues" evidence="1">
    <location>
        <begin position="28"/>
        <end position="68"/>
    </location>
</feature>
<comment type="caution">
    <text evidence="2">The sequence shown here is derived from an EMBL/GenBank/DDBJ whole genome shotgun (WGS) entry which is preliminary data.</text>
</comment>
<sequence>MAPTRVTRNIDPTGVSGVRGGYPTSVSQHHDGPDTKPDDDPLDRSTEPLEDYASKRTHEAPRVDHAEADTDSADETDAAAPEPEAQEPPD</sequence>
<reference evidence="2" key="1">
    <citation type="submission" date="2023-02" db="EMBL/GenBank/DDBJ databases">
        <title>Actinokineospora globicatena NBRC 15670.</title>
        <authorList>
            <person name="Ichikawa N."/>
            <person name="Sato H."/>
            <person name="Tonouchi N."/>
        </authorList>
    </citation>
    <scope>NUCLEOTIDE SEQUENCE</scope>
    <source>
        <strain evidence="2">NBRC 15670</strain>
    </source>
</reference>
<keyword evidence="3" id="KW-1185">Reference proteome</keyword>
<organism evidence="2 3">
    <name type="scientific">Actinokineospora globicatena</name>
    <dbReference type="NCBI Taxonomy" id="103729"/>
    <lineage>
        <taxon>Bacteria</taxon>
        <taxon>Bacillati</taxon>
        <taxon>Actinomycetota</taxon>
        <taxon>Actinomycetes</taxon>
        <taxon>Pseudonocardiales</taxon>
        <taxon>Pseudonocardiaceae</taxon>
        <taxon>Actinokineospora</taxon>
    </lineage>
</organism>
<name>A0A9W6QII9_9PSEU</name>
<protein>
    <submittedName>
        <fullName evidence="2">Uncharacterized protein</fullName>
    </submittedName>
</protein>
<dbReference type="Proteomes" id="UP001165042">
    <property type="component" value="Unassembled WGS sequence"/>
</dbReference>
<evidence type="ECO:0000313" key="2">
    <source>
        <dbReference type="EMBL" id="GLW89227.1"/>
    </source>
</evidence>
<dbReference type="EMBL" id="BSSD01000001">
    <property type="protein sequence ID" value="GLW89227.1"/>
    <property type="molecule type" value="Genomic_DNA"/>
</dbReference>
<feature type="region of interest" description="Disordered" evidence="1">
    <location>
        <begin position="1"/>
        <end position="90"/>
    </location>
</feature>
<gene>
    <name evidence="2" type="ORF">Aglo03_00430</name>
</gene>